<evidence type="ECO:0000313" key="2">
    <source>
        <dbReference type="EMBL" id="RAP70302.1"/>
    </source>
</evidence>
<comment type="caution">
    <text evidence="2">The sequence shown here is derived from an EMBL/GenBank/DDBJ whole genome shotgun (WGS) entry which is preliminary data.</text>
</comment>
<dbReference type="Proteomes" id="UP000244334">
    <property type="component" value="Unassembled WGS sequence"/>
</dbReference>
<dbReference type="InterPro" id="IPR013610">
    <property type="entry name" value="ArdC_N"/>
</dbReference>
<sequence length="40" mass="4688">MRNQEKRDLYQEVTDKVIAAIEKGTSPWQKPWRSAVSLPM</sequence>
<dbReference type="AlphaFoldDB" id="A0A328TLS3"/>
<accession>A0A328TLS3</accession>
<gene>
    <name evidence="2" type="ORF">ACZ87_02892</name>
</gene>
<proteinExistence type="predicted"/>
<organism evidence="2 3">
    <name type="scientific">Candidatus Erwinia dacicola</name>
    <dbReference type="NCBI Taxonomy" id="252393"/>
    <lineage>
        <taxon>Bacteria</taxon>
        <taxon>Pseudomonadati</taxon>
        <taxon>Pseudomonadota</taxon>
        <taxon>Gammaproteobacteria</taxon>
        <taxon>Enterobacterales</taxon>
        <taxon>Erwiniaceae</taxon>
        <taxon>Erwinia</taxon>
    </lineage>
</organism>
<dbReference type="EMBL" id="LJAM02000388">
    <property type="protein sequence ID" value="RAP70302.1"/>
    <property type="molecule type" value="Genomic_DNA"/>
</dbReference>
<dbReference type="OrthoDB" id="9792687at2"/>
<name>A0A328TLS3_9GAMM</name>
<dbReference type="GO" id="GO:0003697">
    <property type="term" value="F:single-stranded DNA binding"/>
    <property type="evidence" value="ECO:0007669"/>
    <property type="project" value="InterPro"/>
</dbReference>
<dbReference type="Pfam" id="PF08401">
    <property type="entry name" value="ArdcN"/>
    <property type="match status" value="1"/>
</dbReference>
<protein>
    <recommendedName>
        <fullName evidence="1">N-terminal domain-containing protein</fullName>
    </recommendedName>
</protein>
<reference evidence="2" key="1">
    <citation type="submission" date="2018-04" db="EMBL/GenBank/DDBJ databases">
        <title>Genomes of the Obligate Erwinia dacicola and Facultative Enterobacter sp. OLF Endosymbionts of the Olive Fruit fly, Bactrocera oleae.</title>
        <authorList>
            <person name="Estes A.M."/>
            <person name="Hearn D.J."/>
            <person name="Agarwal S."/>
            <person name="Pierson E.A."/>
            <person name="Dunning-Hotopp J.C."/>
        </authorList>
    </citation>
    <scope>NUCLEOTIDE SEQUENCE [LARGE SCALE GENOMIC DNA]</scope>
    <source>
        <strain evidence="2">Oroville</strain>
    </source>
</reference>
<evidence type="ECO:0000313" key="3">
    <source>
        <dbReference type="Proteomes" id="UP000244334"/>
    </source>
</evidence>
<feature type="domain" description="N-terminal" evidence="1">
    <location>
        <begin position="8"/>
        <end position="36"/>
    </location>
</feature>
<evidence type="ECO:0000259" key="1">
    <source>
        <dbReference type="Pfam" id="PF08401"/>
    </source>
</evidence>
<keyword evidence="3" id="KW-1185">Reference proteome</keyword>